<organism evidence="3 4">
    <name type="scientific">Calidifontibacter indicus</name>
    <dbReference type="NCBI Taxonomy" id="419650"/>
    <lineage>
        <taxon>Bacteria</taxon>
        <taxon>Bacillati</taxon>
        <taxon>Actinomycetota</taxon>
        <taxon>Actinomycetes</taxon>
        <taxon>Micrococcales</taxon>
        <taxon>Dermacoccaceae</taxon>
        <taxon>Calidifontibacter</taxon>
    </lineage>
</organism>
<reference evidence="3 4" key="1">
    <citation type="submission" date="2018-08" db="EMBL/GenBank/DDBJ databases">
        <title>Sequencing the genomes of 1000 actinobacteria strains.</title>
        <authorList>
            <person name="Klenk H.-P."/>
        </authorList>
    </citation>
    <scope>NUCLEOTIDE SEQUENCE [LARGE SCALE GENOMIC DNA]</scope>
    <source>
        <strain evidence="3 4">DSM 22967</strain>
    </source>
</reference>
<gene>
    <name evidence="3" type="ORF">DFJ65_0676</name>
</gene>
<evidence type="ECO:0000256" key="1">
    <source>
        <dbReference type="SAM" id="MobiDB-lite"/>
    </source>
</evidence>
<evidence type="ECO:0000256" key="2">
    <source>
        <dbReference type="SAM" id="SignalP"/>
    </source>
</evidence>
<feature type="signal peptide" evidence="2">
    <location>
        <begin position="1"/>
        <end position="17"/>
    </location>
</feature>
<evidence type="ECO:0000313" key="4">
    <source>
        <dbReference type="Proteomes" id="UP000256253"/>
    </source>
</evidence>
<feature type="compositionally biased region" description="Low complexity" evidence="1">
    <location>
        <begin position="22"/>
        <end position="76"/>
    </location>
</feature>
<keyword evidence="4" id="KW-1185">Reference proteome</keyword>
<evidence type="ECO:0000313" key="3">
    <source>
        <dbReference type="EMBL" id="REF29709.1"/>
    </source>
</evidence>
<proteinExistence type="predicted"/>
<keyword evidence="2" id="KW-0732">Signal</keyword>
<feature type="chain" id="PRO_5039304773" description="DUF4352 domain-containing protein" evidence="2">
    <location>
        <begin position="18"/>
        <end position="205"/>
    </location>
</feature>
<feature type="region of interest" description="Disordered" evidence="1">
    <location>
        <begin position="22"/>
        <end position="77"/>
    </location>
</feature>
<accession>A0A3D9UK75</accession>
<dbReference type="EMBL" id="QTUA01000001">
    <property type="protein sequence ID" value="REF29709.1"/>
    <property type="molecule type" value="Genomic_DNA"/>
</dbReference>
<sequence length="205" mass="21515">MKRLSIVAALIAVPLFAGCNSTTNVSSSSSTSSSAETQTSESSSAESSSTDGSASSSESPAASESSETSAASDGSSLTKPFGSTFTWDDKLAVTVSKPVPFTPSEYAVTDSKFKKFVKLTVVIKNGTDKVYESFNFNESATSGDQQTDKVFDSAKGIELPTAKILPGKSLTYNVAYGYTPGQDFTLTVNSMDRFDRADGIYSGKL</sequence>
<comment type="caution">
    <text evidence="3">The sequence shown here is derived from an EMBL/GenBank/DDBJ whole genome shotgun (WGS) entry which is preliminary data.</text>
</comment>
<dbReference type="PROSITE" id="PS51257">
    <property type="entry name" value="PROKAR_LIPOPROTEIN"/>
    <property type="match status" value="1"/>
</dbReference>
<evidence type="ECO:0008006" key="5">
    <source>
        <dbReference type="Google" id="ProtNLM"/>
    </source>
</evidence>
<dbReference type="Proteomes" id="UP000256253">
    <property type="component" value="Unassembled WGS sequence"/>
</dbReference>
<protein>
    <recommendedName>
        <fullName evidence="5">DUF4352 domain-containing protein</fullName>
    </recommendedName>
</protein>
<dbReference type="AlphaFoldDB" id="A0A3D9UK75"/>
<name>A0A3D9UK75_9MICO</name>